<keyword evidence="2" id="KW-1185">Reference proteome</keyword>
<organism evidence="1 2">
    <name type="scientific">Bacillus gobiensis</name>
    <dbReference type="NCBI Taxonomy" id="1441095"/>
    <lineage>
        <taxon>Bacteria</taxon>
        <taxon>Bacillati</taxon>
        <taxon>Bacillota</taxon>
        <taxon>Bacilli</taxon>
        <taxon>Bacillales</taxon>
        <taxon>Bacillaceae</taxon>
        <taxon>Bacillus</taxon>
    </lineage>
</organism>
<name>A0A0M4FVG1_9BACI</name>
<gene>
    <name evidence="1" type="ORF">AM592_14025</name>
</gene>
<dbReference type="Proteomes" id="UP000067625">
    <property type="component" value="Chromosome"/>
</dbReference>
<dbReference type="PATRIC" id="fig|1441095.3.peg.3089"/>
<accession>A0A0M4FVG1</accession>
<evidence type="ECO:0000313" key="2">
    <source>
        <dbReference type="Proteomes" id="UP000067625"/>
    </source>
</evidence>
<evidence type="ECO:0000313" key="1">
    <source>
        <dbReference type="EMBL" id="ALC82568.1"/>
    </source>
</evidence>
<dbReference type="RefSeq" id="WP_053604369.1">
    <property type="nucleotide sequence ID" value="NZ_CP012600.1"/>
</dbReference>
<reference evidence="2" key="1">
    <citation type="submission" date="2015-08" db="EMBL/GenBank/DDBJ databases">
        <title>Genome sequencing project for genomic taxonomy and phylogenomics of Bacillus-like bacteria.</title>
        <authorList>
            <person name="Liu B."/>
            <person name="Wang J."/>
            <person name="Zhu Y."/>
            <person name="Liu G."/>
            <person name="Chen Q."/>
            <person name="Chen Z."/>
            <person name="Lan J."/>
            <person name="Che J."/>
            <person name="Ge C."/>
            <person name="Shi H."/>
            <person name="Pan Z."/>
            <person name="Liu X."/>
        </authorList>
    </citation>
    <scope>NUCLEOTIDE SEQUENCE [LARGE SCALE GENOMIC DNA]</scope>
    <source>
        <strain evidence="2">FJAT-4402</strain>
    </source>
</reference>
<proteinExistence type="predicted"/>
<dbReference type="STRING" id="1441095.AM592_14025"/>
<protein>
    <submittedName>
        <fullName evidence="1">Uncharacterized protein</fullName>
    </submittedName>
</protein>
<reference evidence="1 2" key="2">
    <citation type="journal article" date="2016" name="Int. J. Syst. Evol. Microbiol.">
        <title>Bacillus gobiensis sp. nov., isolated from a soil sample.</title>
        <authorList>
            <person name="Liu B."/>
            <person name="Liu G.H."/>
            <person name="Cetin S."/>
            <person name="Schumann P."/>
            <person name="Pan Z.Z."/>
            <person name="Chen Q.Q."/>
        </authorList>
    </citation>
    <scope>NUCLEOTIDE SEQUENCE [LARGE SCALE GENOMIC DNA]</scope>
    <source>
        <strain evidence="1 2">FJAT-4402</strain>
    </source>
</reference>
<dbReference type="AlphaFoldDB" id="A0A0M4FVG1"/>
<sequence>MAYIFIKEVHKNEDYFDLDYNPEVTISFASPDMSYMMAEAALQLMKPKKIIQNRDKVSLFYETFILSDYYNVKVIGGLTSGYDGSGVRAFQQLLETCGIPGEESDEYITSSQYTKAVLTVEVE</sequence>
<dbReference type="EMBL" id="CP012600">
    <property type="protein sequence ID" value="ALC82568.1"/>
    <property type="molecule type" value="Genomic_DNA"/>
</dbReference>